<feature type="domain" description="MmeI-like helicase spacer" evidence="1">
    <location>
        <begin position="14"/>
        <end position="67"/>
    </location>
</feature>
<gene>
    <name evidence="2" type="ORF">CXB77_04175</name>
</gene>
<proteinExistence type="predicted"/>
<organism evidence="2 3">
    <name type="scientific">Chromatium okenii</name>
    <dbReference type="NCBI Taxonomy" id="61644"/>
    <lineage>
        <taxon>Bacteria</taxon>
        <taxon>Pseudomonadati</taxon>
        <taxon>Pseudomonadota</taxon>
        <taxon>Gammaproteobacteria</taxon>
        <taxon>Chromatiales</taxon>
        <taxon>Chromatiaceae</taxon>
        <taxon>Chromatium</taxon>
    </lineage>
</organism>
<dbReference type="EMBL" id="PPGH01000018">
    <property type="protein sequence ID" value="PQJ97160.1"/>
    <property type="molecule type" value="Genomic_DNA"/>
</dbReference>
<protein>
    <recommendedName>
        <fullName evidence="1">MmeI-like helicase spacer domain-containing protein</fullName>
    </recommendedName>
</protein>
<dbReference type="Proteomes" id="UP000239936">
    <property type="component" value="Unassembled WGS sequence"/>
</dbReference>
<dbReference type="InterPro" id="IPR046819">
    <property type="entry name" value="MmeI_hel"/>
</dbReference>
<evidence type="ECO:0000259" key="1">
    <source>
        <dbReference type="Pfam" id="PF20465"/>
    </source>
</evidence>
<keyword evidence="3" id="KW-1185">Reference proteome</keyword>
<accession>A0A2S7XTX5</accession>
<sequence length="126" mass="14522">MFICRRYRYFCKAPISEVFENKTRSDGSDLAAQISQLFHVLNTPLAQRLTNLDEELAAFPYINGKLFAELLPPASFDRTMRETLLSVCALDWSRISPAIFGSIFQSIMMKQNDAIWERITPVRRIS</sequence>
<dbReference type="Pfam" id="PF20465">
    <property type="entry name" value="MmeI_hel"/>
    <property type="match status" value="1"/>
</dbReference>
<reference evidence="2 3" key="1">
    <citation type="submission" date="2018-01" db="EMBL/GenBank/DDBJ databases">
        <title>The complete genome sequence of Chromatium okenii LaCa, a purple sulfur bacterium with a turbulent life.</title>
        <authorList>
            <person name="Luedin S.M."/>
            <person name="Liechti N."/>
            <person name="Storelli N."/>
            <person name="Danza F."/>
            <person name="Wittwer M."/>
            <person name="Pothier J.F."/>
            <person name="Tonolla M.A."/>
        </authorList>
    </citation>
    <scope>NUCLEOTIDE SEQUENCE [LARGE SCALE GENOMIC DNA]</scope>
    <source>
        <strain evidence="2 3">LaCa</strain>
    </source>
</reference>
<name>A0A2S7XTX5_9GAMM</name>
<evidence type="ECO:0000313" key="2">
    <source>
        <dbReference type="EMBL" id="PQJ97160.1"/>
    </source>
</evidence>
<comment type="caution">
    <text evidence="2">The sequence shown here is derived from an EMBL/GenBank/DDBJ whole genome shotgun (WGS) entry which is preliminary data.</text>
</comment>
<evidence type="ECO:0000313" key="3">
    <source>
        <dbReference type="Proteomes" id="UP000239936"/>
    </source>
</evidence>
<dbReference type="AlphaFoldDB" id="A0A2S7XTX5"/>
<dbReference type="OrthoDB" id="9782445at2"/>